<comment type="caution">
    <text evidence="2">The sequence shown here is derived from an EMBL/GenBank/DDBJ whole genome shotgun (WGS) entry which is preliminary data.</text>
</comment>
<feature type="transmembrane region" description="Helical" evidence="1">
    <location>
        <begin position="20"/>
        <end position="40"/>
    </location>
</feature>
<evidence type="ECO:0000256" key="1">
    <source>
        <dbReference type="SAM" id="Phobius"/>
    </source>
</evidence>
<proteinExistence type="predicted"/>
<evidence type="ECO:0000313" key="3">
    <source>
        <dbReference type="Proteomes" id="UP000886602"/>
    </source>
</evidence>
<gene>
    <name evidence="2" type="ORF">IPJ48_15260</name>
</gene>
<dbReference type="AlphaFoldDB" id="A0A9D7I9N0"/>
<dbReference type="EMBL" id="JADJNC010000028">
    <property type="protein sequence ID" value="MBK7424322.1"/>
    <property type="molecule type" value="Genomic_DNA"/>
</dbReference>
<accession>A0A9D7I9N0</accession>
<evidence type="ECO:0000313" key="2">
    <source>
        <dbReference type="EMBL" id="MBK7424322.1"/>
    </source>
</evidence>
<organism evidence="2 3">
    <name type="scientific">Candidatus Propionivibrio dominans</name>
    <dbReference type="NCBI Taxonomy" id="2954373"/>
    <lineage>
        <taxon>Bacteria</taxon>
        <taxon>Pseudomonadati</taxon>
        <taxon>Pseudomonadota</taxon>
        <taxon>Betaproteobacteria</taxon>
        <taxon>Rhodocyclales</taxon>
        <taxon>Rhodocyclaceae</taxon>
        <taxon>Propionivibrio</taxon>
    </lineage>
</organism>
<sequence length="63" mass="7306">MEKIHHQDTKDTKEHQVNFNFLSFLVKLGELCVLVVGCWAREALRRMRRGAIVTLIDNPEVQA</sequence>
<keyword evidence="1" id="KW-1133">Transmembrane helix</keyword>
<keyword evidence="1" id="KW-0472">Membrane</keyword>
<dbReference type="Proteomes" id="UP000886602">
    <property type="component" value="Unassembled WGS sequence"/>
</dbReference>
<name>A0A9D7I9N0_9RHOO</name>
<keyword evidence="1" id="KW-0812">Transmembrane</keyword>
<protein>
    <submittedName>
        <fullName evidence="2">Uncharacterized protein</fullName>
    </submittedName>
</protein>
<reference evidence="2" key="1">
    <citation type="submission" date="2020-10" db="EMBL/GenBank/DDBJ databases">
        <title>Connecting structure to function with the recovery of over 1000 high-quality activated sludge metagenome-assembled genomes encoding full-length rRNA genes using long-read sequencing.</title>
        <authorList>
            <person name="Singleton C.M."/>
            <person name="Petriglieri F."/>
            <person name="Kristensen J.M."/>
            <person name="Kirkegaard R.H."/>
            <person name="Michaelsen T.Y."/>
            <person name="Andersen M.H."/>
            <person name="Karst S.M."/>
            <person name="Dueholm M.S."/>
            <person name="Nielsen P.H."/>
            <person name="Albertsen M."/>
        </authorList>
    </citation>
    <scope>NUCLEOTIDE SEQUENCE</scope>
    <source>
        <strain evidence="2">EsbW_18-Q3-R4-48_MAXAC.044</strain>
    </source>
</reference>